<dbReference type="KEGG" id="cvt:B843_10720"/>
<dbReference type="PROSITE" id="PS51186">
    <property type="entry name" value="GNAT"/>
    <property type="match status" value="1"/>
</dbReference>
<reference evidence="2 3" key="1">
    <citation type="submission" date="2013-02" db="EMBL/GenBank/DDBJ databases">
        <title>The complete genome sequence of Corynebacterium vitaeruminis DSM 20294.</title>
        <authorList>
            <person name="Ruckert C."/>
            <person name="Albersmeier A."/>
            <person name="Kalinowski J."/>
        </authorList>
    </citation>
    <scope>NUCLEOTIDE SEQUENCE [LARGE SCALE GENOMIC DNA]</scope>
    <source>
        <strain evidence="3">ATCC 10234</strain>
    </source>
</reference>
<keyword evidence="3" id="KW-1185">Reference proteome</keyword>
<dbReference type="CDD" id="cd04301">
    <property type="entry name" value="NAT_SF"/>
    <property type="match status" value="1"/>
</dbReference>
<dbReference type="STRING" id="1224164.B843_10720"/>
<dbReference type="AlphaFoldDB" id="W5Y3P5"/>
<dbReference type="InterPro" id="IPR000182">
    <property type="entry name" value="GNAT_dom"/>
</dbReference>
<dbReference type="EMBL" id="CP004353">
    <property type="protein sequence ID" value="AHI23524.1"/>
    <property type="molecule type" value="Genomic_DNA"/>
</dbReference>
<evidence type="ECO:0000313" key="3">
    <source>
        <dbReference type="Proteomes" id="UP000019222"/>
    </source>
</evidence>
<dbReference type="Proteomes" id="UP000019222">
    <property type="component" value="Chromosome"/>
</dbReference>
<dbReference type="GO" id="GO:0016747">
    <property type="term" value="F:acyltransferase activity, transferring groups other than amino-acyl groups"/>
    <property type="evidence" value="ECO:0007669"/>
    <property type="project" value="InterPro"/>
</dbReference>
<dbReference type="Pfam" id="PF00583">
    <property type="entry name" value="Acetyltransf_1"/>
    <property type="match status" value="1"/>
</dbReference>
<dbReference type="PANTHER" id="PTHR42791:SF1">
    <property type="entry name" value="N-ACETYLTRANSFERASE DOMAIN-CONTAINING PROTEIN"/>
    <property type="match status" value="1"/>
</dbReference>
<evidence type="ECO:0000313" key="2">
    <source>
        <dbReference type="EMBL" id="AHI23524.1"/>
    </source>
</evidence>
<proteinExistence type="predicted"/>
<feature type="domain" description="N-acetyltransferase" evidence="1">
    <location>
        <begin position="13"/>
        <end position="183"/>
    </location>
</feature>
<dbReference type="Gene3D" id="3.40.630.30">
    <property type="match status" value="1"/>
</dbReference>
<dbReference type="InterPro" id="IPR052523">
    <property type="entry name" value="Trichothecene_AcTrans"/>
</dbReference>
<gene>
    <name evidence="2" type="ORF">B843_10720</name>
</gene>
<sequence>MAQVLARAFKHDPAYQRITSKMNANAFEILREIFIFQLRKHFYPEGHVDVVEGADGQLLACALWDVPGNHLNLADQMGMIGDYVRVLGADLVANALRELRTAKYEPRFPHWYLHTVATIPEAQGQGLGRALIGSGLERAVGQAVYLEATTARSARLYEKLGFVVLGAIPDESGAVYELAMWRPPQLPVDWA</sequence>
<accession>W5Y3P5</accession>
<dbReference type="SUPFAM" id="SSF55729">
    <property type="entry name" value="Acyl-CoA N-acyltransferases (Nat)"/>
    <property type="match status" value="1"/>
</dbReference>
<dbReference type="eggNOG" id="COG0456">
    <property type="taxonomic scope" value="Bacteria"/>
</dbReference>
<protein>
    <recommendedName>
        <fullName evidence="1">N-acetyltransferase domain-containing protein</fullName>
    </recommendedName>
</protein>
<name>W5Y3P5_9CORY</name>
<dbReference type="HOGENOM" id="CLU_060131_7_2_11"/>
<evidence type="ECO:0000259" key="1">
    <source>
        <dbReference type="PROSITE" id="PS51186"/>
    </source>
</evidence>
<organism evidence="2 3">
    <name type="scientific">Corynebacterium vitaeruminis DSM 20294</name>
    <dbReference type="NCBI Taxonomy" id="1224164"/>
    <lineage>
        <taxon>Bacteria</taxon>
        <taxon>Bacillati</taxon>
        <taxon>Actinomycetota</taxon>
        <taxon>Actinomycetes</taxon>
        <taxon>Mycobacteriales</taxon>
        <taxon>Corynebacteriaceae</taxon>
        <taxon>Corynebacterium</taxon>
    </lineage>
</organism>
<dbReference type="InterPro" id="IPR016181">
    <property type="entry name" value="Acyl_CoA_acyltransferase"/>
</dbReference>
<dbReference type="PANTHER" id="PTHR42791">
    <property type="entry name" value="GNAT FAMILY ACETYLTRANSFERASE"/>
    <property type="match status" value="1"/>
</dbReference>
<dbReference type="PATRIC" id="fig|1224164.3.peg.2158"/>